<dbReference type="Proteomes" id="UP000230069">
    <property type="component" value="Unassembled WGS sequence"/>
</dbReference>
<dbReference type="Pfam" id="PF14416">
    <property type="entry name" value="PMR5N"/>
    <property type="match status" value="1"/>
</dbReference>
<accession>A0A2G5DXB2</accession>
<keyword evidence="3" id="KW-1185">Reference proteome</keyword>
<dbReference type="OrthoDB" id="1739662at2759"/>
<evidence type="ECO:0000313" key="3">
    <source>
        <dbReference type="Proteomes" id="UP000230069"/>
    </source>
</evidence>
<evidence type="ECO:0000259" key="1">
    <source>
        <dbReference type="Pfam" id="PF14416"/>
    </source>
</evidence>
<dbReference type="InterPro" id="IPR025846">
    <property type="entry name" value="TBL_N"/>
</dbReference>
<organism evidence="2 3">
    <name type="scientific">Aquilegia coerulea</name>
    <name type="common">Rocky mountain columbine</name>
    <dbReference type="NCBI Taxonomy" id="218851"/>
    <lineage>
        <taxon>Eukaryota</taxon>
        <taxon>Viridiplantae</taxon>
        <taxon>Streptophyta</taxon>
        <taxon>Embryophyta</taxon>
        <taxon>Tracheophyta</taxon>
        <taxon>Spermatophyta</taxon>
        <taxon>Magnoliopsida</taxon>
        <taxon>Ranunculales</taxon>
        <taxon>Ranunculaceae</taxon>
        <taxon>Thalictroideae</taxon>
        <taxon>Aquilegia</taxon>
    </lineage>
</organism>
<dbReference type="InParanoid" id="A0A2G5DXB2"/>
<protein>
    <recommendedName>
        <fullName evidence="1">Trichome birefringence-like N-terminal domain-containing protein</fullName>
    </recommendedName>
</protein>
<dbReference type="STRING" id="218851.A0A2G5DXB2"/>
<feature type="domain" description="Trichome birefringence-like N-terminal" evidence="1">
    <location>
        <begin position="30"/>
        <end position="66"/>
    </location>
</feature>
<name>A0A2G5DXB2_AQUCA</name>
<reference evidence="2 3" key="1">
    <citation type="submission" date="2017-09" db="EMBL/GenBank/DDBJ databases">
        <title>WGS assembly of Aquilegia coerulea Goldsmith.</title>
        <authorList>
            <person name="Hodges S."/>
            <person name="Kramer E."/>
            <person name="Nordborg M."/>
            <person name="Tomkins J."/>
            <person name="Borevitz J."/>
            <person name="Derieg N."/>
            <person name="Yan J."/>
            <person name="Mihaltcheva S."/>
            <person name="Hayes R.D."/>
            <person name="Rokhsar D."/>
        </authorList>
    </citation>
    <scope>NUCLEOTIDE SEQUENCE [LARGE SCALE GENOMIC DNA]</scope>
    <source>
        <strain evidence="3">cv. Goldsmith</strain>
    </source>
</reference>
<evidence type="ECO:0000313" key="2">
    <source>
        <dbReference type="EMBL" id="PIA48115.1"/>
    </source>
</evidence>
<proteinExistence type="predicted"/>
<dbReference type="AlphaFoldDB" id="A0A2G5DXB2"/>
<gene>
    <name evidence="2" type="ORF">AQUCO_01400595v1</name>
</gene>
<dbReference type="EMBL" id="KZ305031">
    <property type="protein sequence ID" value="PIA48115.1"/>
    <property type="molecule type" value="Genomic_DNA"/>
</dbReference>
<sequence>MRALNPDQISKTIYALAHAEYDCSRAVGRPPSTEEDCPYLVNQVTCQRNKRPDSLYQIWRWESNGCTLRRCVITYYSQPMGMKNIAIFDIGYYNRNYG</sequence>